<comment type="caution">
    <text evidence="1">The sequence shown here is derived from an EMBL/GenBank/DDBJ whole genome shotgun (WGS) entry which is preliminary data.</text>
</comment>
<keyword evidence="2" id="KW-1185">Reference proteome</keyword>
<reference evidence="1 2" key="1">
    <citation type="submission" date="2022-07" db="EMBL/GenBank/DDBJ databases">
        <title>Photobacterium pectinilyticum sp. nov., a marine bacterium isolated from surface seawater of Qingdao offshore.</title>
        <authorList>
            <person name="Wang X."/>
        </authorList>
    </citation>
    <scope>NUCLEOTIDE SEQUENCE [LARGE SCALE GENOMIC DNA]</scope>
    <source>
        <strain evidence="1 2">ZSDE20</strain>
    </source>
</reference>
<evidence type="ECO:0008006" key="3">
    <source>
        <dbReference type="Google" id="ProtNLM"/>
    </source>
</evidence>
<name>A0ABT1MWK1_9GAMM</name>
<dbReference type="Proteomes" id="UP001524460">
    <property type="component" value="Unassembled WGS sequence"/>
</dbReference>
<gene>
    <name evidence="1" type="ORF">NHN17_02120</name>
</gene>
<evidence type="ECO:0000313" key="2">
    <source>
        <dbReference type="Proteomes" id="UP001524460"/>
    </source>
</evidence>
<organism evidence="1 2">
    <name type="scientific">Photobacterium pectinilyticum</name>
    <dbReference type="NCBI Taxonomy" id="2906793"/>
    <lineage>
        <taxon>Bacteria</taxon>
        <taxon>Pseudomonadati</taxon>
        <taxon>Pseudomonadota</taxon>
        <taxon>Gammaproteobacteria</taxon>
        <taxon>Vibrionales</taxon>
        <taxon>Vibrionaceae</taxon>
        <taxon>Photobacterium</taxon>
    </lineage>
</organism>
<dbReference type="RefSeq" id="WP_255040463.1">
    <property type="nucleotide sequence ID" value="NZ_JANEYT010000003.1"/>
</dbReference>
<accession>A0ABT1MWK1</accession>
<proteinExistence type="predicted"/>
<dbReference type="EMBL" id="JANEYT010000003">
    <property type="protein sequence ID" value="MCQ1056866.1"/>
    <property type="molecule type" value="Genomic_DNA"/>
</dbReference>
<protein>
    <recommendedName>
        <fullName evidence="3">Transcriptional regulator</fullName>
    </recommendedName>
</protein>
<sequence length="165" mass="19116">MKTIESWLKEVKSLTLSTRWHAANNTNWDEASTARLLNEAPASLFGSIVSLNQSEAIAYWLDVCCQLSAFHQRSGNVDLAFQYQQFSYSKIQVLATVPNQDPAMRRWCIKKLECMVVDMLEFCQHQPHPPDWQKIRKHLIDTHVHFMQQLSHQNLSFGPVIKIPH</sequence>
<evidence type="ECO:0000313" key="1">
    <source>
        <dbReference type="EMBL" id="MCQ1056866.1"/>
    </source>
</evidence>